<organism evidence="2">
    <name type="scientific">Chlorobaculum parvum</name>
    <dbReference type="NCBI Taxonomy" id="274539"/>
    <lineage>
        <taxon>Bacteria</taxon>
        <taxon>Pseudomonadati</taxon>
        <taxon>Chlorobiota</taxon>
        <taxon>Chlorobiia</taxon>
        <taxon>Chlorobiales</taxon>
        <taxon>Chlorobiaceae</taxon>
        <taxon>Chlorobaculum</taxon>
    </lineage>
</organism>
<comment type="caution">
    <text evidence="2">The sequence shown here is derived from an EMBL/GenBank/DDBJ whole genome shotgun (WGS) entry which is preliminary data.</text>
</comment>
<dbReference type="EMBL" id="DRSQ01000116">
    <property type="protein sequence ID" value="HHE32080.1"/>
    <property type="molecule type" value="Genomic_DNA"/>
</dbReference>
<protein>
    <submittedName>
        <fullName evidence="2">Iron-containing alcohol dehydrogenase</fullName>
    </submittedName>
</protein>
<evidence type="ECO:0000259" key="1">
    <source>
        <dbReference type="Pfam" id="PF25137"/>
    </source>
</evidence>
<evidence type="ECO:0000313" key="2">
    <source>
        <dbReference type="EMBL" id="HHE32080.1"/>
    </source>
</evidence>
<feature type="non-terminal residue" evidence="2">
    <location>
        <position position="1"/>
    </location>
</feature>
<dbReference type="InterPro" id="IPR056798">
    <property type="entry name" value="ADH_Fe_C"/>
</dbReference>
<dbReference type="Gene3D" id="1.20.1090.10">
    <property type="entry name" value="Dehydroquinate synthase-like - alpha domain"/>
    <property type="match status" value="1"/>
</dbReference>
<dbReference type="Proteomes" id="UP000886058">
    <property type="component" value="Unassembled WGS sequence"/>
</dbReference>
<accession>A0A7C5HMR5</accession>
<dbReference type="Pfam" id="PF25137">
    <property type="entry name" value="ADH_Fe_C"/>
    <property type="match status" value="1"/>
</dbReference>
<proteinExistence type="predicted"/>
<gene>
    <name evidence="2" type="ORF">ENL07_05490</name>
</gene>
<reference evidence="2" key="1">
    <citation type="journal article" date="2020" name="mSystems">
        <title>Genome- and Community-Level Interaction Insights into Carbon Utilization and Element Cycling Functions of Hydrothermarchaeota in Hydrothermal Sediment.</title>
        <authorList>
            <person name="Zhou Z."/>
            <person name="Liu Y."/>
            <person name="Xu W."/>
            <person name="Pan J."/>
            <person name="Luo Z.H."/>
            <person name="Li M."/>
        </authorList>
    </citation>
    <scope>NUCLEOTIDE SEQUENCE [LARGE SCALE GENOMIC DNA]</scope>
    <source>
        <strain evidence="2">HyVt-633</strain>
    </source>
</reference>
<name>A0A7C5HMR5_9CHLB</name>
<dbReference type="AlphaFoldDB" id="A0A7C5HMR5"/>
<feature type="domain" description="Fe-containing alcohol dehydrogenase-like C-terminal" evidence="1">
    <location>
        <begin position="7"/>
        <end position="87"/>
    </location>
</feature>
<sequence>FAQFAKRIFGIKNDDPMKAATEGIDHFEAFHRSIGCPTRLSEIGIDDTQLDRYADDTLLVAGNAEGQLPGRPAMTKADIVEVLRSAL</sequence>
<dbReference type="SUPFAM" id="SSF56796">
    <property type="entry name" value="Dehydroquinate synthase-like"/>
    <property type="match status" value="1"/>
</dbReference>